<proteinExistence type="predicted"/>
<name>A0A1Z1F952_9SPHN</name>
<dbReference type="RefSeq" id="WP_066842708.1">
    <property type="nucleotide sequence ID" value="NZ_CP019602.1"/>
</dbReference>
<dbReference type="InterPro" id="IPR036388">
    <property type="entry name" value="WH-like_DNA-bd_sf"/>
</dbReference>
<dbReference type="GO" id="GO:0003677">
    <property type="term" value="F:DNA binding"/>
    <property type="evidence" value="ECO:0007669"/>
    <property type="project" value="UniProtKB-KW"/>
</dbReference>
<dbReference type="InterPro" id="IPR036390">
    <property type="entry name" value="WH_DNA-bd_sf"/>
</dbReference>
<dbReference type="KEGG" id="cman:A9D14_02600"/>
<gene>
    <name evidence="5" type="ORF">A9D14_02600</name>
</gene>
<dbReference type="GO" id="GO:0003700">
    <property type="term" value="F:DNA-binding transcription factor activity"/>
    <property type="evidence" value="ECO:0007669"/>
    <property type="project" value="InterPro"/>
</dbReference>
<dbReference type="InterPro" id="IPR023187">
    <property type="entry name" value="Tscrpt_reg_MarR-type_CS"/>
</dbReference>
<dbReference type="STRING" id="450378.GCA_001661675_00518"/>
<sequence length="156" mass="17664">MTAERSRLAEFLPYRLSITSNAVSQRIAVEYRSQFDLKQTEWRVMAVLGDVGPLTQRQLVGATFMDKVAVNRACKALVDGELVKRDRNTFDGRSHLLELTEKGTALHARVMPLALRMEAEIMSCLSAKERRDFSKTLDKLFAKVRDIDLDACADDE</sequence>
<keyword evidence="1" id="KW-0805">Transcription regulation</keyword>
<dbReference type="PROSITE" id="PS50995">
    <property type="entry name" value="HTH_MARR_2"/>
    <property type="match status" value="1"/>
</dbReference>
<dbReference type="SMART" id="SM00347">
    <property type="entry name" value="HTH_MARR"/>
    <property type="match status" value="1"/>
</dbReference>
<dbReference type="PROSITE" id="PS01117">
    <property type="entry name" value="HTH_MARR_1"/>
    <property type="match status" value="1"/>
</dbReference>
<dbReference type="AlphaFoldDB" id="A0A1Z1F952"/>
<dbReference type="OrthoDB" id="8906692at2"/>
<dbReference type="SUPFAM" id="SSF46785">
    <property type="entry name" value="Winged helix' DNA-binding domain"/>
    <property type="match status" value="1"/>
</dbReference>
<evidence type="ECO:0000259" key="4">
    <source>
        <dbReference type="PROSITE" id="PS50995"/>
    </source>
</evidence>
<reference evidence="5 6" key="1">
    <citation type="submission" date="2017-01" db="EMBL/GenBank/DDBJ databases">
        <title>Complete genome sequence of esterase-producing bacterium Croceicoccus marinus E4A9.</title>
        <authorList>
            <person name="Wu Y.-H."/>
            <person name="Cheng H."/>
            <person name="Xu L."/>
            <person name="Huo Y.-Y."/>
            <person name="Wang C.-S."/>
            <person name="Xu X.-W."/>
        </authorList>
    </citation>
    <scope>NUCLEOTIDE SEQUENCE [LARGE SCALE GENOMIC DNA]</scope>
    <source>
        <strain evidence="5 6">E4A9</strain>
    </source>
</reference>
<dbReference type="PANTHER" id="PTHR35790:SF4">
    <property type="entry name" value="HTH-TYPE TRANSCRIPTIONAL REGULATOR PCHR"/>
    <property type="match status" value="1"/>
</dbReference>
<dbReference type="InterPro" id="IPR000835">
    <property type="entry name" value="HTH_MarR-typ"/>
</dbReference>
<dbReference type="Pfam" id="PF12802">
    <property type="entry name" value="MarR_2"/>
    <property type="match status" value="1"/>
</dbReference>
<dbReference type="Proteomes" id="UP000195807">
    <property type="component" value="Chromosome"/>
</dbReference>
<evidence type="ECO:0000256" key="2">
    <source>
        <dbReference type="ARBA" id="ARBA00023125"/>
    </source>
</evidence>
<accession>A0A1Z1F952</accession>
<evidence type="ECO:0000256" key="3">
    <source>
        <dbReference type="ARBA" id="ARBA00023163"/>
    </source>
</evidence>
<feature type="domain" description="HTH marR-type" evidence="4">
    <location>
        <begin position="1"/>
        <end position="142"/>
    </location>
</feature>
<evidence type="ECO:0000313" key="6">
    <source>
        <dbReference type="Proteomes" id="UP000195807"/>
    </source>
</evidence>
<dbReference type="EMBL" id="CP019602">
    <property type="protein sequence ID" value="ARU15273.1"/>
    <property type="molecule type" value="Genomic_DNA"/>
</dbReference>
<evidence type="ECO:0000256" key="1">
    <source>
        <dbReference type="ARBA" id="ARBA00023015"/>
    </source>
</evidence>
<keyword evidence="2" id="KW-0238">DNA-binding</keyword>
<organism evidence="5 6">
    <name type="scientific">Croceicoccus marinus</name>
    <dbReference type="NCBI Taxonomy" id="450378"/>
    <lineage>
        <taxon>Bacteria</taxon>
        <taxon>Pseudomonadati</taxon>
        <taxon>Pseudomonadota</taxon>
        <taxon>Alphaproteobacteria</taxon>
        <taxon>Sphingomonadales</taxon>
        <taxon>Erythrobacteraceae</taxon>
        <taxon>Croceicoccus</taxon>
    </lineage>
</organism>
<evidence type="ECO:0000313" key="5">
    <source>
        <dbReference type="EMBL" id="ARU15273.1"/>
    </source>
</evidence>
<dbReference type="InterPro" id="IPR052067">
    <property type="entry name" value="Metal_resp_HTH_trans_reg"/>
</dbReference>
<dbReference type="PANTHER" id="PTHR35790">
    <property type="entry name" value="HTH-TYPE TRANSCRIPTIONAL REGULATOR PCHR"/>
    <property type="match status" value="1"/>
</dbReference>
<protein>
    <submittedName>
        <fullName evidence="5">MarR family transcriptional regulator</fullName>
    </submittedName>
</protein>
<keyword evidence="3" id="KW-0804">Transcription</keyword>
<keyword evidence="6" id="KW-1185">Reference proteome</keyword>
<dbReference type="Gene3D" id="1.10.10.10">
    <property type="entry name" value="Winged helix-like DNA-binding domain superfamily/Winged helix DNA-binding domain"/>
    <property type="match status" value="1"/>
</dbReference>